<dbReference type="EMBL" id="CP028341">
    <property type="protein sequence ID" value="AVT45372.1"/>
    <property type="molecule type" value="Genomic_DNA"/>
</dbReference>
<name>A0A2R4G3D0_BIFAD</name>
<evidence type="ECO:0000313" key="2">
    <source>
        <dbReference type="Proteomes" id="UP000241454"/>
    </source>
</evidence>
<gene>
    <name evidence="1" type="ORF">C8077_05220</name>
</gene>
<evidence type="ECO:0000313" key="1">
    <source>
        <dbReference type="EMBL" id="AVT45372.1"/>
    </source>
</evidence>
<proteinExistence type="predicted"/>
<dbReference type="RefSeq" id="WP_107646264.1">
    <property type="nucleotide sequence ID" value="NZ_CP028341.1"/>
</dbReference>
<reference evidence="1 2" key="1">
    <citation type="submission" date="2018-03" db="EMBL/GenBank/DDBJ databases">
        <authorList>
            <person name="Keele B.F."/>
        </authorList>
    </citation>
    <scope>NUCLEOTIDE SEQUENCE [LARGE SCALE GENOMIC DNA]</scope>
    <source>
        <strain evidence="1 2">1-11</strain>
    </source>
</reference>
<dbReference type="AlphaFoldDB" id="A0A2R4G3D0"/>
<accession>A0A2R4G3D0</accession>
<dbReference type="Proteomes" id="UP000241454">
    <property type="component" value="Chromosome"/>
</dbReference>
<sequence length="66" mass="8014">MTTTKPRVEKLYEQAVDALNRHEDPFSPAWRERNHMSEDETEFLMDVLSARISYGEKWIRERMKEQ</sequence>
<organism evidence="1 2">
    <name type="scientific">Bifidobacterium adolescentis</name>
    <dbReference type="NCBI Taxonomy" id="1680"/>
    <lineage>
        <taxon>Bacteria</taxon>
        <taxon>Bacillati</taxon>
        <taxon>Actinomycetota</taxon>
        <taxon>Actinomycetes</taxon>
        <taxon>Bifidobacteriales</taxon>
        <taxon>Bifidobacteriaceae</taxon>
        <taxon>Bifidobacterium</taxon>
    </lineage>
</organism>
<protein>
    <submittedName>
        <fullName evidence="1">Uncharacterized protein</fullName>
    </submittedName>
</protein>